<protein>
    <submittedName>
        <fullName evidence="2">Uncharacterized protein</fullName>
    </submittedName>
</protein>
<sequence>MPQQPRAIISARRITKRRQARPEKRATKGLRRGPD</sequence>
<name>A0A1V9X431_9ACAR</name>
<evidence type="ECO:0000256" key="1">
    <source>
        <dbReference type="SAM" id="MobiDB-lite"/>
    </source>
</evidence>
<organism evidence="2 3">
    <name type="scientific">Tropilaelaps mercedesae</name>
    <dbReference type="NCBI Taxonomy" id="418985"/>
    <lineage>
        <taxon>Eukaryota</taxon>
        <taxon>Metazoa</taxon>
        <taxon>Ecdysozoa</taxon>
        <taxon>Arthropoda</taxon>
        <taxon>Chelicerata</taxon>
        <taxon>Arachnida</taxon>
        <taxon>Acari</taxon>
        <taxon>Parasitiformes</taxon>
        <taxon>Mesostigmata</taxon>
        <taxon>Gamasina</taxon>
        <taxon>Dermanyssoidea</taxon>
        <taxon>Laelapidae</taxon>
        <taxon>Tropilaelaps</taxon>
    </lineage>
</organism>
<reference evidence="2 3" key="1">
    <citation type="journal article" date="2017" name="Gigascience">
        <title>Draft genome of the honey bee ectoparasitic mite, Tropilaelaps mercedesae, is shaped by the parasitic life history.</title>
        <authorList>
            <person name="Dong X."/>
            <person name="Armstrong S.D."/>
            <person name="Xia D."/>
            <person name="Makepeace B.L."/>
            <person name="Darby A.C."/>
            <person name="Kadowaki T."/>
        </authorList>
    </citation>
    <scope>NUCLEOTIDE SEQUENCE [LARGE SCALE GENOMIC DNA]</scope>
    <source>
        <strain evidence="2">Wuxi-XJTLU</strain>
    </source>
</reference>
<dbReference type="InParanoid" id="A0A1V9X431"/>
<keyword evidence="3" id="KW-1185">Reference proteome</keyword>
<accession>A0A1V9X431</accession>
<gene>
    <name evidence="2" type="ORF">BIW11_02024</name>
</gene>
<evidence type="ECO:0000313" key="2">
    <source>
        <dbReference type="EMBL" id="OQR68369.1"/>
    </source>
</evidence>
<evidence type="ECO:0000313" key="3">
    <source>
        <dbReference type="Proteomes" id="UP000192247"/>
    </source>
</evidence>
<comment type="caution">
    <text evidence="2">The sequence shown here is derived from an EMBL/GenBank/DDBJ whole genome shotgun (WGS) entry which is preliminary data.</text>
</comment>
<proteinExistence type="predicted"/>
<feature type="region of interest" description="Disordered" evidence="1">
    <location>
        <begin position="1"/>
        <end position="35"/>
    </location>
</feature>
<dbReference type="EMBL" id="MNPL01025094">
    <property type="protein sequence ID" value="OQR68369.1"/>
    <property type="molecule type" value="Genomic_DNA"/>
</dbReference>
<dbReference type="AlphaFoldDB" id="A0A1V9X431"/>
<feature type="compositionally biased region" description="Basic and acidic residues" evidence="1">
    <location>
        <begin position="20"/>
        <end position="35"/>
    </location>
</feature>
<dbReference type="Proteomes" id="UP000192247">
    <property type="component" value="Unassembled WGS sequence"/>
</dbReference>